<dbReference type="AlphaFoldDB" id="A0A2Z7D7W1"/>
<gene>
    <name evidence="3" type="ORF">F511_12565</name>
</gene>
<dbReference type="InterPro" id="IPR005162">
    <property type="entry name" value="Retrotrans_gag_dom"/>
</dbReference>
<protein>
    <recommendedName>
        <fullName evidence="2">Retrotransposon gag domain-containing protein</fullName>
    </recommendedName>
</protein>
<proteinExistence type="predicted"/>
<organism evidence="3 4">
    <name type="scientific">Dorcoceras hygrometricum</name>
    <dbReference type="NCBI Taxonomy" id="472368"/>
    <lineage>
        <taxon>Eukaryota</taxon>
        <taxon>Viridiplantae</taxon>
        <taxon>Streptophyta</taxon>
        <taxon>Embryophyta</taxon>
        <taxon>Tracheophyta</taxon>
        <taxon>Spermatophyta</taxon>
        <taxon>Magnoliopsida</taxon>
        <taxon>eudicotyledons</taxon>
        <taxon>Gunneridae</taxon>
        <taxon>Pentapetalae</taxon>
        <taxon>asterids</taxon>
        <taxon>lamiids</taxon>
        <taxon>Lamiales</taxon>
        <taxon>Gesneriaceae</taxon>
        <taxon>Didymocarpoideae</taxon>
        <taxon>Trichosporeae</taxon>
        <taxon>Loxocarpinae</taxon>
        <taxon>Dorcoceras</taxon>
    </lineage>
</organism>
<evidence type="ECO:0000259" key="2">
    <source>
        <dbReference type="Pfam" id="PF03732"/>
    </source>
</evidence>
<feature type="compositionally biased region" description="Basic residues" evidence="1">
    <location>
        <begin position="1"/>
        <end position="12"/>
    </location>
</feature>
<dbReference type="EMBL" id="KQ988459">
    <property type="protein sequence ID" value="KZV55730.1"/>
    <property type="molecule type" value="Genomic_DNA"/>
</dbReference>
<feature type="domain" description="Retrotransposon gag" evidence="2">
    <location>
        <begin position="85"/>
        <end position="141"/>
    </location>
</feature>
<feature type="region of interest" description="Disordered" evidence="1">
    <location>
        <begin position="1"/>
        <end position="28"/>
    </location>
</feature>
<dbReference type="Proteomes" id="UP000250235">
    <property type="component" value="Unassembled WGS sequence"/>
</dbReference>
<evidence type="ECO:0000313" key="4">
    <source>
        <dbReference type="Proteomes" id="UP000250235"/>
    </source>
</evidence>
<sequence>MPPRRGGCRRTRRSEEESRAGSDDDAQVEDVTRQIGGMELVLARFQRTNPPTLAGTEGGARAEAWLVQMEELFDTLEYAPEKRLKLAVLQLRDDAQRWWRSTSRMLRDSGTMLTWDVFCEAFRREYSSVIVSANSFCNIDQLIAVDSSYSYSSTTEIIFPCSRLSSATSLSISNLISSFCFFISFYNRYDDVTVAATSFFNRYDDVTVAATSFFHRYDDVMVAESRFLSISNADLSPVDMLTSSLLLTAFSSRYADVIIAAHSFLQYADVIIAAHSFLRRYADVITCCSQLSPVDMLTSSLLLTAFSSRYADVIIADTSSCATRFQTSTVHLLLRHFFQKTS</sequence>
<reference evidence="3 4" key="1">
    <citation type="journal article" date="2015" name="Proc. Natl. Acad. Sci. U.S.A.">
        <title>The resurrection genome of Boea hygrometrica: A blueprint for survival of dehydration.</title>
        <authorList>
            <person name="Xiao L."/>
            <person name="Yang G."/>
            <person name="Zhang L."/>
            <person name="Yang X."/>
            <person name="Zhao S."/>
            <person name="Ji Z."/>
            <person name="Zhou Q."/>
            <person name="Hu M."/>
            <person name="Wang Y."/>
            <person name="Chen M."/>
            <person name="Xu Y."/>
            <person name="Jin H."/>
            <person name="Xiao X."/>
            <person name="Hu G."/>
            <person name="Bao F."/>
            <person name="Hu Y."/>
            <person name="Wan P."/>
            <person name="Li L."/>
            <person name="Deng X."/>
            <person name="Kuang T."/>
            <person name="Xiang C."/>
            <person name="Zhu J.K."/>
            <person name="Oliver M.J."/>
            <person name="He Y."/>
        </authorList>
    </citation>
    <scope>NUCLEOTIDE SEQUENCE [LARGE SCALE GENOMIC DNA]</scope>
    <source>
        <strain evidence="4">cv. XS01</strain>
    </source>
</reference>
<keyword evidence="4" id="KW-1185">Reference proteome</keyword>
<evidence type="ECO:0000313" key="3">
    <source>
        <dbReference type="EMBL" id="KZV55730.1"/>
    </source>
</evidence>
<name>A0A2Z7D7W1_9LAMI</name>
<evidence type="ECO:0000256" key="1">
    <source>
        <dbReference type="SAM" id="MobiDB-lite"/>
    </source>
</evidence>
<feature type="compositionally biased region" description="Basic and acidic residues" evidence="1">
    <location>
        <begin position="13"/>
        <end position="22"/>
    </location>
</feature>
<accession>A0A2Z7D7W1</accession>
<dbReference type="Pfam" id="PF03732">
    <property type="entry name" value="Retrotrans_gag"/>
    <property type="match status" value="1"/>
</dbReference>